<dbReference type="EC" id="1.1.1.25" evidence="2 8"/>
<dbReference type="PANTHER" id="PTHR21089:SF1">
    <property type="entry name" value="BIFUNCTIONAL 3-DEHYDROQUINATE DEHYDRATASE_SHIKIMATE DEHYDROGENASE, CHLOROPLASTIC"/>
    <property type="match status" value="1"/>
</dbReference>
<feature type="binding site" evidence="8">
    <location>
        <position position="445"/>
    </location>
    <ligand>
        <name>shikimate</name>
        <dbReference type="ChEBI" id="CHEBI:36208"/>
    </ligand>
</feature>
<dbReference type="GO" id="GO:0003855">
    <property type="term" value="F:3-dehydroquinate dehydratase activity"/>
    <property type="evidence" value="ECO:0007669"/>
    <property type="project" value="InterPro"/>
</dbReference>
<dbReference type="AlphaFoldDB" id="A0A372MEF6"/>
<dbReference type="InterPro" id="IPR036291">
    <property type="entry name" value="NAD(P)-bd_dom_sf"/>
</dbReference>
<dbReference type="Gene3D" id="3.20.20.70">
    <property type="entry name" value="Aldolase class I"/>
    <property type="match status" value="1"/>
</dbReference>
<dbReference type="InterPro" id="IPR022893">
    <property type="entry name" value="Shikimate_DH_fam"/>
</dbReference>
<evidence type="ECO:0000256" key="8">
    <source>
        <dbReference type="HAMAP-Rule" id="MF_00222"/>
    </source>
</evidence>
<dbReference type="SUPFAM" id="SSF53223">
    <property type="entry name" value="Aminoacid dehydrogenase-like, N-terminal domain"/>
    <property type="match status" value="1"/>
</dbReference>
<evidence type="ECO:0000256" key="4">
    <source>
        <dbReference type="ARBA" id="ARBA00022857"/>
    </source>
</evidence>
<dbReference type="SUPFAM" id="SSF51569">
    <property type="entry name" value="Aldolase"/>
    <property type="match status" value="1"/>
</dbReference>
<comment type="similarity">
    <text evidence="8">Belongs to the shikimate dehydrogenase family.</text>
</comment>
<sequence length="494" mass="55341">MLCLTLTGSTLEEDRALVERNRGWIALAELRLDHLLPDEQKIASSFPSTVDLPVILTMRRKVDGGMCSVPEKQRLQLLYEAAKGDFAYVDIEDDVKKSDLKFKDPLFEQKVDLEHSLRTRGVRIIRSYHNFECVPADLFGRIHKLAAKGDIPKVAVTPGNMMDVITLFRVQQELSSLTEKIVIGMGPYGVCTRILYKKCGSLLSFCSDSQAAPGQLSAQSMSELYRSDKLDEKTHIYGIIGNPVSHTSSPNIHNPGFEAIRYNAVYVPFLVDSVRAFFKLAEMLQIHGFSVTVPHKRSVQPYLGRITREVKQIGSCNTVVRIQNMWKGINTDYYGFLVPIEALIAQGEIRNALVIGAGGASRAVVWALHNHGVKVTILNRSIEHARTLANETMSAYDTLENAYLYSETVDLVVQTTNVGMGDLMGQEPCPSLHFSGKEFVYELVYKPEETVFLKRAKEAGCTIITGKQMLMEQGKLQFEAFTGYHYPHWVDVVL</sequence>
<dbReference type="InterPro" id="IPR013785">
    <property type="entry name" value="Aldolase_TIM"/>
</dbReference>
<organism evidence="11 12">
    <name type="scientific">Sphaerochaeta halotolerans</name>
    <dbReference type="NCBI Taxonomy" id="2293840"/>
    <lineage>
        <taxon>Bacteria</taxon>
        <taxon>Pseudomonadati</taxon>
        <taxon>Spirochaetota</taxon>
        <taxon>Spirochaetia</taxon>
        <taxon>Spirochaetales</taxon>
        <taxon>Sphaerochaetaceae</taxon>
        <taxon>Sphaerochaeta</taxon>
    </lineage>
</organism>
<dbReference type="CDD" id="cd00502">
    <property type="entry name" value="DHQase_I"/>
    <property type="match status" value="1"/>
</dbReference>
<name>A0A372MEF6_9SPIR</name>
<dbReference type="InterPro" id="IPR001381">
    <property type="entry name" value="DHquinase_I"/>
</dbReference>
<evidence type="ECO:0000256" key="6">
    <source>
        <dbReference type="ARBA" id="ARBA00023141"/>
    </source>
</evidence>
<dbReference type="RefSeq" id="WP_117331097.1">
    <property type="nucleotide sequence ID" value="NZ_QUWK01000012.1"/>
</dbReference>
<evidence type="ECO:0000313" key="11">
    <source>
        <dbReference type="EMBL" id="RFU94159.1"/>
    </source>
</evidence>
<keyword evidence="6 8" id="KW-0057">Aromatic amino acid biosynthesis</keyword>
<comment type="caution">
    <text evidence="11">The sequence shown here is derived from an EMBL/GenBank/DDBJ whole genome shotgun (WGS) entry which is preliminary data.</text>
</comment>
<feature type="active site" description="Proton acceptor" evidence="8">
    <location>
        <position position="296"/>
    </location>
</feature>
<feature type="domain" description="Quinate/shikimate 5-dehydrogenase/glutamyl-tRNA reductase" evidence="9">
    <location>
        <begin position="350"/>
        <end position="417"/>
    </location>
</feature>
<dbReference type="CDD" id="cd01065">
    <property type="entry name" value="NAD_bind_Shikimate_DH"/>
    <property type="match status" value="1"/>
</dbReference>
<comment type="catalytic activity">
    <reaction evidence="7 8">
        <text>shikimate + NADP(+) = 3-dehydroshikimate + NADPH + H(+)</text>
        <dbReference type="Rhea" id="RHEA:17737"/>
        <dbReference type="ChEBI" id="CHEBI:15378"/>
        <dbReference type="ChEBI" id="CHEBI:16630"/>
        <dbReference type="ChEBI" id="CHEBI:36208"/>
        <dbReference type="ChEBI" id="CHEBI:57783"/>
        <dbReference type="ChEBI" id="CHEBI:58349"/>
        <dbReference type="EC" id="1.1.1.25"/>
    </reaction>
</comment>
<dbReference type="GO" id="GO:0005829">
    <property type="term" value="C:cytosol"/>
    <property type="evidence" value="ECO:0007669"/>
    <property type="project" value="TreeGrafter"/>
</dbReference>
<feature type="binding site" evidence="8">
    <location>
        <position position="292"/>
    </location>
    <ligand>
        <name>shikimate</name>
        <dbReference type="ChEBI" id="CHEBI:36208"/>
    </ligand>
</feature>
<reference evidence="12" key="1">
    <citation type="submission" date="2018-08" db="EMBL/GenBank/DDBJ databases">
        <authorList>
            <person name="Grouzdev D.S."/>
            <person name="Krutkina M.S."/>
        </authorList>
    </citation>
    <scope>NUCLEOTIDE SEQUENCE [LARGE SCALE GENOMIC DNA]</scope>
    <source>
        <strain evidence="12">4-11</strain>
    </source>
</reference>
<dbReference type="SUPFAM" id="SSF51735">
    <property type="entry name" value="NAD(P)-binding Rossmann-fold domains"/>
    <property type="match status" value="1"/>
</dbReference>
<keyword evidence="3 8" id="KW-0028">Amino-acid biosynthesis</keyword>
<dbReference type="NCBIfam" id="TIGR00507">
    <property type="entry name" value="aroE"/>
    <property type="match status" value="1"/>
</dbReference>
<keyword evidence="12" id="KW-1185">Reference proteome</keyword>
<evidence type="ECO:0000256" key="1">
    <source>
        <dbReference type="ARBA" id="ARBA00004871"/>
    </source>
</evidence>
<dbReference type="Pfam" id="PF08501">
    <property type="entry name" value="Shikimate_dh_N"/>
    <property type="match status" value="1"/>
</dbReference>
<dbReference type="InterPro" id="IPR006151">
    <property type="entry name" value="Shikm_DH/Glu-tRNA_Rdtase"/>
</dbReference>
<feature type="domain" description="Shikimate dehydrogenase substrate binding N-terminal" evidence="10">
    <location>
        <begin position="239"/>
        <end position="319"/>
    </location>
</feature>
<feature type="binding site" evidence="8">
    <location>
        <position position="466"/>
    </location>
    <ligand>
        <name>NADP(+)</name>
        <dbReference type="ChEBI" id="CHEBI:58349"/>
    </ligand>
</feature>
<dbReference type="InterPro" id="IPR011342">
    <property type="entry name" value="Shikimate_DH"/>
</dbReference>
<comment type="pathway">
    <text evidence="1 8">Metabolic intermediate biosynthesis; chorismate biosynthesis; chorismate from D-erythrose 4-phosphate and phosphoenolpyruvate: step 4/7.</text>
</comment>
<comment type="subunit">
    <text evidence="8">Homodimer.</text>
</comment>
<dbReference type="GO" id="GO:0004764">
    <property type="term" value="F:shikimate 3-dehydrogenase (NADP+) activity"/>
    <property type="evidence" value="ECO:0007669"/>
    <property type="project" value="UniProtKB-UniRule"/>
</dbReference>
<comment type="function">
    <text evidence="8">Involved in the biosynthesis of the chorismate, which leads to the biosynthesis of aromatic amino acids. Catalyzes the reversible NADPH linked reduction of 3-dehydroshikimate (DHSA) to yield shikimate (SA).</text>
</comment>
<evidence type="ECO:0000313" key="12">
    <source>
        <dbReference type="Proteomes" id="UP000264002"/>
    </source>
</evidence>
<dbReference type="GO" id="GO:0008652">
    <property type="term" value="P:amino acid biosynthetic process"/>
    <property type="evidence" value="ECO:0007669"/>
    <property type="project" value="UniProtKB-KW"/>
</dbReference>
<dbReference type="GO" id="GO:0019632">
    <property type="term" value="P:shikimate metabolic process"/>
    <property type="evidence" value="ECO:0007669"/>
    <property type="project" value="InterPro"/>
</dbReference>
<dbReference type="Proteomes" id="UP000264002">
    <property type="component" value="Unassembled WGS sequence"/>
</dbReference>
<dbReference type="OrthoDB" id="9792692at2"/>
<dbReference type="Gene3D" id="3.40.50.720">
    <property type="entry name" value="NAD(P)-binding Rossmann-like Domain"/>
    <property type="match status" value="1"/>
</dbReference>
<dbReference type="Pfam" id="PF01487">
    <property type="entry name" value="DHquinase_I"/>
    <property type="match status" value="1"/>
</dbReference>
<feature type="binding site" evidence="8">
    <location>
        <begin position="356"/>
        <end position="360"/>
    </location>
    <ligand>
        <name>NADP(+)</name>
        <dbReference type="ChEBI" id="CHEBI:58349"/>
    </ligand>
</feature>
<evidence type="ECO:0000256" key="7">
    <source>
        <dbReference type="ARBA" id="ARBA00049442"/>
    </source>
</evidence>
<evidence type="ECO:0000256" key="5">
    <source>
        <dbReference type="ARBA" id="ARBA00023002"/>
    </source>
</evidence>
<dbReference type="EMBL" id="QUWK01000012">
    <property type="protein sequence ID" value="RFU94159.1"/>
    <property type="molecule type" value="Genomic_DNA"/>
</dbReference>
<feature type="binding site" evidence="8">
    <location>
        <begin position="247"/>
        <end position="249"/>
    </location>
    <ligand>
        <name>shikimate</name>
        <dbReference type="ChEBI" id="CHEBI:36208"/>
    </ligand>
</feature>
<reference evidence="11 12" key="2">
    <citation type="submission" date="2018-09" db="EMBL/GenBank/DDBJ databases">
        <title>Genome of Sphaerochaeta halotolerans strain 4-11.</title>
        <authorList>
            <person name="Nazina T.N."/>
            <person name="Sokolova D.S."/>
        </authorList>
    </citation>
    <scope>NUCLEOTIDE SEQUENCE [LARGE SCALE GENOMIC DNA]</scope>
    <source>
        <strain evidence="11 12">4-11</strain>
    </source>
</reference>
<accession>A0A372MEF6</accession>
<keyword evidence="4 8" id="KW-0521">NADP</keyword>
<dbReference type="PANTHER" id="PTHR21089">
    <property type="entry name" value="SHIKIMATE DEHYDROGENASE"/>
    <property type="match status" value="1"/>
</dbReference>
<proteinExistence type="inferred from homology"/>
<keyword evidence="5 8" id="KW-0560">Oxidoreductase</keyword>
<dbReference type="HAMAP" id="MF_00222">
    <property type="entry name" value="Shikimate_DH_AroE"/>
    <property type="match status" value="1"/>
</dbReference>
<feature type="binding site" evidence="8">
    <location>
        <position position="443"/>
    </location>
    <ligand>
        <name>NADP(+)</name>
        <dbReference type="ChEBI" id="CHEBI:58349"/>
    </ligand>
</feature>
<evidence type="ECO:0000256" key="2">
    <source>
        <dbReference type="ARBA" id="ARBA00012962"/>
    </source>
</evidence>
<dbReference type="GO" id="GO:0009423">
    <property type="term" value="P:chorismate biosynthetic process"/>
    <property type="evidence" value="ECO:0007669"/>
    <property type="project" value="UniProtKB-UniRule"/>
</dbReference>
<dbReference type="InterPro" id="IPR013708">
    <property type="entry name" value="Shikimate_DH-bd_N"/>
</dbReference>
<dbReference type="InterPro" id="IPR046346">
    <property type="entry name" value="Aminoacid_DH-like_N_sf"/>
</dbReference>
<comment type="caution">
    <text evidence="8">Lacks conserved residue(s) required for the propagation of feature annotation.</text>
</comment>
<feature type="binding site" evidence="8">
    <location>
        <position position="332"/>
    </location>
    <ligand>
        <name>shikimate</name>
        <dbReference type="ChEBI" id="CHEBI:36208"/>
    </ligand>
</feature>
<evidence type="ECO:0000259" key="10">
    <source>
        <dbReference type="Pfam" id="PF08501"/>
    </source>
</evidence>
<dbReference type="GO" id="GO:0050661">
    <property type="term" value="F:NADP binding"/>
    <property type="evidence" value="ECO:0007669"/>
    <property type="project" value="InterPro"/>
</dbReference>
<feature type="binding site" evidence="8">
    <location>
        <position position="317"/>
    </location>
    <ligand>
        <name>shikimate</name>
        <dbReference type="ChEBI" id="CHEBI:36208"/>
    </ligand>
</feature>
<evidence type="ECO:0000259" key="9">
    <source>
        <dbReference type="Pfam" id="PF01488"/>
    </source>
</evidence>
<dbReference type="UniPathway" id="UPA00053">
    <property type="reaction ID" value="UER00087"/>
</dbReference>
<feature type="binding site" evidence="8">
    <location>
        <position position="473"/>
    </location>
    <ligand>
        <name>shikimate</name>
        <dbReference type="ChEBI" id="CHEBI:36208"/>
    </ligand>
</feature>
<gene>
    <name evidence="8 11" type="primary">aroE</name>
    <name evidence="11" type="ORF">DYP60_11180</name>
</gene>
<evidence type="ECO:0000256" key="3">
    <source>
        <dbReference type="ARBA" id="ARBA00022605"/>
    </source>
</evidence>
<dbReference type="GO" id="GO:0009073">
    <property type="term" value="P:aromatic amino acid family biosynthetic process"/>
    <property type="evidence" value="ECO:0007669"/>
    <property type="project" value="UniProtKB-KW"/>
</dbReference>
<dbReference type="Pfam" id="PF01488">
    <property type="entry name" value="Shikimate_DH"/>
    <property type="match status" value="1"/>
</dbReference>
<protein>
    <recommendedName>
        <fullName evidence="2 8">Shikimate dehydrogenase (NADP(+))</fullName>
        <shortName evidence="8">SDH</shortName>
        <ecNumber evidence="2 8">1.1.1.25</ecNumber>
    </recommendedName>
</protein>
<dbReference type="Gene3D" id="3.40.50.10860">
    <property type="entry name" value="Leucine Dehydrogenase, chain A, domain 1"/>
    <property type="match status" value="1"/>
</dbReference>